<evidence type="ECO:0000256" key="6">
    <source>
        <dbReference type="ARBA" id="ARBA00023014"/>
    </source>
</evidence>
<dbReference type="STRING" id="460384.SAMN05216313_10589"/>
<dbReference type="InterPro" id="IPR023404">
    <property type="entry name" value="rSAM_horseshoe"/>
</dbReference>
<evidence type="ECO:0000256" key="2">
    <source>
        <dbReference type="ARBA" id="ARBA00022485"/>
    </source>
</evidence>
<dbReference type="InterPro" id="IPR005911">
    <property type="entry name" value="YhcC-like"/>
</dbReference>
<comment type="cofactor">
    <cofactor evidence="1">
        <name>[4Fe-4S] cluster</name>
        <dbReference type="ChEBI" id="CHEBI:49883"/>
    </cofactor>
</comment>
<dbReference type="PANTHER" id="PTHR11135:SF1">
    <property type="entry name" value="PROTEIN YHCC"/>
    <property type="match status" value="1"/>
</dbReference>
<organism evidence="9 10">
    <name type="scientific">Enterocloster lavalensis</name>
    <dbReference type="NCBI Taxonomy" id="460384"/>
    <lineage>
        <taxon>Bacteria</taxon>
        <taxon>Bacillati</taxon>
        <taxon>Bacillota</taxon>
        <taxon>Clostridia</taxon>
        <taxon>Lachnospirales</taxon>
        <taxon>Lachnospiraceae</taxon>
        <taxon>Enterocloster</taxon>
    </lineage>
</organism>
<evidence type="ECO:0000313" key="9">
    <source>
        <dbReference type="EMBL" id="SET36440.1"/>
    </source>
</evidence>
<dbReference type="NCBIfam" id="TIGR01212">
    <property type="entry name" value="TIGR01212 family radical SAM protein"/>
    <property type="match status" value="1"/>
</dbReference>
<reference evidence="10" key="1">
    <citation type="submission" date="2016-10" db="EMBL/GenBank/DDBJ databases">
        <authorList>
            <person name="Varghese N."/>
            <person name="Submissions S."/>
        </authorList>
    </citation>
    <scope>NUCLEOTIDE SEQUENCE [LARGE SCALE GENOMIC DNA]</scope>
    <source>
        <strain evidence="10">NLAE-zl-G277</strain>
    </source>
</reference>
<evidence type="ECO:0000256" key="3">
    <source>
        <dbReference type="ARBA" id="ARBA00022691"/>
    </source>
</evidence>
<accession>A0A1I0DVS4</accession>
<dbReference type="AlphaFoldDB" id="A0A1I0DVS4"/>
<evidence type="ECO:0000313" key="10">
    <source>
        <dbReference type="Proteomes" id="UP000198508"/>
    </source>
</evidence>
<keyword evidence="4" id="KW-0479">Metal-binding</keyword>
<dbReference type="Pfam" id="PF04055">
    <property type="entry name" value="Radical_SAM"/>
    <property type="match status" value="1"/>
</dbReference>
<dbReference type="Pfam" id="PF16199">
    <property type="entry name" value="Radical_SAM_C"/>
    <property type="match status" value="1"/>
</dbReference>
<dbReference type="PANTHER" id="PTHR11135">
    <property type="entry name" value="HISTONE ACETYLTRANSFERASE-RELATED"/>
    <property type="match status" value="1"/>
</dbReference>
<dbReference type="GO" id="GO:0046872">
    <property type="term" value="F:metal ion binding"/>
    <property type="evidence" value="ECO:0007669"/>
    <property type="project" value="UniProtKB-KW"/>
</dbReference>
<dbReference type="GO" id="GO:0003824">
    <property type="term" value="F:catalytic activity"/>
    <property type="evidence" value="ECO:0007669"/>
    <property type="project" value="InterPro"/>
</dbReference>
<keyword evidence="10" id="KW-1185">Reference proteome</keyword>
<feature type="domain" description="Radical SAM core" evidence="8">
    <location>
        <begin position="18"/>
        <end position="308"/>
    </location>
</feature>
<gene>
    <name evidence="9" type="ORF">SAMN05216313_10589</name>
</gene>
<sequence>MDWNQKPYHSLDYELKRRFGRKIYKLSLDGGMTCPNRDGTLGNRGCIFCSSGGSGDFAAKACPDVWEQIEAAKARVRRKMPPGSSGATTAPGSSGATIAPESRGNASTASECNASANTAPEIRAATSPSYIAYFQSYTNTYAPLPRLRSLFERAVSHPDVALLSVATRPDCLPDETVSLLAGLNRRKPVWVELGLQTVHEDTARFIRRGYGFPVFENACRRLKAAGITVVVHVILGLPGEDRERMLETITRMADFSRAGLIDGIKLQLLHVLKGTDLADYYQNHPFPIFSMEEYIDFVIDCAELLPPELVIHRLTGDGPKSLLVAPSWSGNKRLVLNTLARRFKERNTWQGRLS</sequence>
<dbReference type="EMBL" id="FOIM01000005">
    <property type="protein sequence ID" value="SET36440.1"/>
    <property type="molecule type" value="Genomic_DNA"/>
</dbReference>
<dbReference type="SFLD" id="SFLDS00029">
    <property type="entry name" value="Radical_SAM"/>
    <property type="match status" value="1"/>
</dbReference>
<evidence type="ECO:0000256" key="5">
    <source>
        <dbReference type="ARBA" id="ARBA00023004"/>
    </source>
</evidence>
<dbReference type="PROSITE" id="PS51918">
    <property type="entry name" value="RADICAL_SAM"/>
    <property type="match status" value="1"/>
</dbReference>
<proteinExistence type="predicted"/>
<dbReference type="InterPro" id="IPR039661">
    <property type="entry name" value="ELP3"/>
</dbReference>
<evidence type="ECO:0000259" key="8">
    <source>
        <dbReference type="PROSITE" id="PS51918"/>
    </source>
</evidence>
<feature type="region of interest" description="Disordered" evidence="7">
    <location>
        <begin position="74"/>
        <end position="112"/>
    </location>
</feature>
<protein>
    <recommendedName>
        <fullName evidence="8">Radical SAM core domain-containing protein</fullName>
    </recommendedName>
</protein>
<dbReference type="Proteomes" id="UP000198508">
    <property type="component" value="Unassembled WGS sequence"/>
</dbReference>
<feature type="compositionally biased region" description="Low complexity" evidence="7">
    <location>
        <begin position="81"/>
        <end position="97"/>
    </location>
</feature>
<dbReference type="InterPro" id="IPR058240">
    <property type="entry name" value="rSAM_sf"/>
</dbReference>
<dbReference type="SMART" id="SM00729">
    <property type="entry name" value="Elp3"/>
    <property type="match status" value="1"/>
</dbReference>
<evidence type="ECO:0000256" key="7">
    <source>
        <dbReference type="SAM" id="MobiDB-lite"/>
    </source>
</evidence>
<evidence type="ECO:0000256" key="1">
    <source>
        <dbReference type="ARBA" id="ARBA00001966"/>
    </source>
</evidence>
<keyword evidence="5" id="KW-0408">Iron</keyword>
<dbReference type="Gene3D" id="3.80.30.20">
    <property type="entry name" value="tm_1862 like domain"/>
    <property type="match status" value="1"/>
</dbReference>
<name>A0A1I0DVS4_9FIRM</name>
<evidence type="ECO:0000256" key="4">
    <source>
        <dbReference type="ARBA" id="ARBA00022723"/>
    </source>
</evidence>
<dbReference type="InterPro" id="IPR032432">
    <property type="entry name" value="Radical_SAM_C"/>
</dbReference>
<keyword evidence="3" id="KW-0949">S-adenosyl-L-methionine</keyword>
<keyword evidence="2" id="KW-0004">4Fe-4S</keyword>
<dbReference type="GeneID" id="93276431"/>
<keyword evidence="6" id="KW-0411">Iron-sulfur</keyword>
<dbReference type="RefSeq" id="WP_092361675.1">
    <property type="nucleotide sequence ID" value="NZ_DAINWJ010000165.1"/>
</dbReference>
<dbReference type="SFLD" id="SFLDG01086">
    <property type="entry name" value="elongater_protein-like"/>
    <property type="match status" value="1"/>
</dbReference>
<dbReference type="InterPro" id="IPR007197">
    <property type="entry name" value="rSAM"/>
</dbReference>
<dbReference type="GO" id="GO:0051539">
    <property type="term" value="F:4 iron, 4 sulfur cluster binding"/>
    <property type="evidence" value="ECO:0007669"/>
    <property type="project" value="UniProtKB-KW"/>
</dbReference>
<dbReference type="SUPFAM" id="SSF102114">
    <property type="entry name" value="Radical SAM enzymes"/>
    <property type="match status" value="1"/>
</dbReference>
<dbReference type="InterPro" id="IPR006638">
    <property type="entry name" value="Elp3/MiaA/NifB-like_rSAM"/>
</dbReference>